<dbReference type="EMBL" id="PQCO01000309">
    <property type="protein sequence ID" value="PUD98355.1"/>
    <property type="molecule type" value="Genomic_DNA"/>
</dbReference>
<accession>A0A657Q6D1</accession>
<sequence length="159" mass="17617">MKETLRTPPGKLIAGIALIEDTTHLHRNIRHDIFSICAWRGPSRTTRAEAQALYTTGDYILLISRPRLLRRSAAGIQVSATKQGKKTIDTTTQQHFTTTSMALVLPRHRHAPGQHQSLHEIAGYLLEAPERIGNILPLLRPAMLCILLSQVLSKSVATS</sequence>
<gene>
    <name evidence="1" type="ORF">C3L24_12875</name>
</gene>
<dbReference type="AlphaFoldDB" id="A0A657Q6D1"/>
<name>A0A657Q6D1_9GAMM</name>
<evidence type="ECO:0000313" key="2">
    <source>
        <dbReference type="Proteomes" id="UP000250928"/>
    </source>
</evidence>
<evidence type="ECO:0000313" key="1">
    <source>
        <dbReference type="EMBL" id="PUD98355.1"/>
    </source>
</evidence>
<proteinExistence type="predicted"/>
<organism evidence="1 2">
    <name type="scientific">Candidatus Sedimenticola endophacoides</name>
    <dbReference type="NCBI Taxonomy" id="2548426"/>
    <lineage>
        <taxon>Bacteria</taxon>
        <taxon>Pseudomonadati</taxon>
        <taxon>Pseudomonadota</taxon>
        <taxon>Gammaproteobacteria</taxon>
        <taxon>Chromatiales</taxon>
        <taxon>Sedimenticolaceae</taxon>
        <taxon>Sedimenticola</taxon>
    </lineage>
</organism>
<protein>
    <submittedName>
        <fullName evidence="1">Uncharacterized protein</fullName>
    </submittedName>
</protein>
<reference evidence="1 2" key="1">
    <citation type="submission" date="2018-01" db="EMBL/GenBank/DDBJ databases">
        <title>Novel co-symbiosis in the lucinid bivalve Phacoides pectinatus.</title>
        <authorList>
            <person name="Lim S.J."/>
            <person name="Davis B.G."/>
            <person name="Gill D.E."/>
            <person name="Engel A.S."/>
            <person name="Anderson L.C."/>
            <person name="Campbell B.J."/>
        </authorList>
    </citation>
    <scope>NUCLEOTIDE SEQUENCE [LARGE SCALE GENOMIC DNA]</scope>
    <source>
        <strain evidence="1">N3_P5</strain>
    </source>
</reference>
<dbReference type="Proteomes" id="UP000250928">
    <property type="component" value="Unassembled WGS sequence"/>
</dbReference>
<comment type="caution">
    <text evidence="1">The sequence shown here is derived from an EMBL/GenBank/DDBJ whole genome shotgun (WGS) entry which is preliminary data.</text>
</comment>